<sequence length="367" mass="41615">MLAPNVAGLSFGGSRWEGPALAASAAAHNAAIINRTVAADLDRQAIFDRRREDWQHNHDQSRLELAQIDAQLAQFSEQETATRLQLRLAESTLSQTKANYDFLSKRFTKAQLYQWLNGQFAVLYRQAYDTTLSLCLAAEGAWQYEIADFGRRFIQPGAWNTTYRGLGAGEQLKLGLLNMQAEYLRRNVRELEIRKTISLRQLKSQTTGSAINKPWPEIHDDLKQGQCEFELPHVLFEDDYKDQKHYLRRIKTISVSLPAVVGPYENIRATLTQTSSEVCISPDDPTQVMKGWRANQQIALSTGVDDNGLFTLNFNDERYLPFEYTGAASKWRLAFPNPEAQKDLLESLTDVILHVGYTARVGEVRND</sequence>
<accession>A0ABT3F422</accession>
<evidence type="ECO:0000259" key="1">
    <source>
        <dbReference type="Pfam" id="PF18276"/>
    </source>
</evidence>
<keyword evidence="3" id="KW-1185">Reference proteome</keyword>
<dbReference type="Pfam" id="PF18276">
    <property type="entry name" value="TcA_TcB_BD"/>
    <property type="match status" value="1"/>
</dbReference>
<name>A0ABT3F422_9PSED</name>
<evidence type="ECO:0000313" key="2">
    <source>
        <dbReference type="EMBL" id="MCW1243836.1"/>
    </source>
</evidence>
<organism evidence="2 3">
    <name type="scientific">Pseudomonas agronomica</name>
    <dbReference type="NCBI Taxonomy" id="2979328"/>
    <lineage>
        <taxon>Bacteria</taxon>
        <taxon>Pseudomonadati</taxon>
        <taxon>Pseudomonadota</taxon>
        <taxon>Gammaproteobacteria</taxon>
        <taxon>Pseudomonadales</taxon>
        <taxon>Pseudomonadaceae</taxon>
        <taxon>Pseudomonas</taxon>
    </lineage>
</organism>
<dbReference type="EMBL" id="JAOSHO010000036">
    <property type="protein sequence ID" value="MCW1243836.1"/>
    <property type="molecule type" value="Genomic_DNA"/>
</dbReference>
<dbReference type="InterPro" id="IPR040840">
    <property type="entry name" value="TcA_TcB_BD"/>
</dbReference>
<reference evidence="2" key="1">
    <citation type="submission" date="2022-07" db="EMBL/GenBank/DDBJ databases">
        <title>Pseudomonas agronomica sp. nov.: a novel bacterium with biotechnological application in the synthesis of biofertilizers from valorized agricultural residues.</title>
        <authorList>
            <person name="Robas M."/>
            <person name="Fernandez V.M."/>
            <person name="Luna L."/>
            <person name="Provanza A."/>
            <person name="Jimenez P.A."/>
        </authorList>
    </citation>
    <scope>NUCLEOTIDE SEQUENCE</scope>
    <source>
        <strain evidence="2">SAICEU22T</strain>
    </source>
</reference>
<comment type="caution">
    <text evidence="2">The sequence shown here is derived from an EMBL/GenBank/DDBJ whole genome shotgun (WGS) entry which is preliminary data.</text>
</comment>
<gene>
    <name evidence="2" type="ORF">OC610_05415</name>
</gene>
<dbReference type="RefSeq" id="WP_264426896.1">
    <property type="nucleotide sequence ID" value="NZ_JAOSHO010000036.1"/>
</dbReference>
<proteinExistence type="predicted"/>
<dbReference type="Proteomes" id="UP001061999">
    <property type="component" value="Unassembled WGS sequence"/>
</dbReference>
<protein>
    <recommendedName>
        <fullName evidence="1">Tc toxin complex TcA C-terminal TcB-binding domain-containing protein</fullName>
    </recommendedName>
</protein>
<evidence type="ECO:0000313" key="3">
    <source>
        <dbReference type="Proteomes" id="UP001061999"/>
    </source>
</evidence>
<feature type="domain" description="Tc toxin complex TcA C-terminal TcB-binding" evidence="1">
    <location>
        <begin position="72"/>
        <end position="359"/>
    </location>
</feature>